<feature type="non-terminal residue" evidence="2">
    <location>
        <position position="1"/>
    </location>
</feature>
<dbReference type="EMBL" id="GBEZ01010244">
    <property type="protein sequence ID" value="JAC75410.1"/>
    <property type="molecule type" value="Transcribed_RNA"/>
</dbReference>
<feature type="region of interest" description="Disordered" evidence="1">
    <location>
        <begin position="29"/>
        <end position="53"/>
    </location>
</feature>
<sequence length="53" mass="5507">GGLQRELKRLFRSSKAGVALAGCAVLKEKGKDRAGRGESKPRAAAGGAEGKRR</sequence>
<protein>
    <submittedName>
        <fullName evidence="2">Uncharacterized protein</fullName>
    </submittedName>
</protein>
<reference evidence="2" key="1">
    <citation type="submission" date="2014-05" db="EMBL/GenBank/DDBJ databases">
        <title>The transcriptome of the halophilic microalga Tetraselmis sp. GSL018 isolated from the Great Salt Lake, Utah.</title>
        <authorList>
            <person name="Jinkerson R.E."/>
            <person name="D'Adamo S."/>
            <person name="Posewitz M.C."/>
        </authorList>
    </citation>
    <scope>NUCLEOTIDE SEQUENCE</scope>
    <source>
        <strain evidence="2">GSL018</strain>
    </source>
</reference>
<feature type="compositionally biased region" description="Basic and acidic residues" evidence="1">
    <location>
        <begin position="29"/>
        <end position="41"/>
    </location>
</feature>
<organism evidence="2">
    <name type="scientific">Tetraselmis sp. GSL018</name>
    <dbReference type="NCBI Taxonomy" id="582737"/>
    <lineage>
        <taxon>Eukaryota</taxon>
        <taxon>Viridiplantae</taxon>
        <taxon>Chlorophyta</taxon>
        <taxon>core chlorophytes</taxon>
        <taxon>Chlorodendrophyceae</taxon>
        <taxon>Chlorodendrales</taxon>
        <taxon>Chlorodendraceae</taxon>
        <taxon>Tetraselmis</taxon>
    </lineage>
</organism>
<evidence type="ECO:0000256" key="1">
    <source>
        <dbReference type="SAM" id="MobiDB-lite"/>
    </source>
</evidence>
<evidence type="ECO:0000313" key="2">
    <source>
        <dbReference type="EMBL" id="JAC75410.1"/>
    </source>
</evidence>
<name>A0A061RXI0_9CHLO</name>
<gene>
    <name evidence="2" type="ORF">TSPGSL018_23165</name>
</gene>
<dbReference type="AlphaFoldDB" id="A0A061RXI0"/>
<accession>A0A061RXI0</accession>
<proteinExistence type="predicted"/>